<dbReference type="InterPro" id="IPR036860">
    <property type="entry name" value="SH2_dom_sf"/>
</dbReference>
<dbReference type="Pfam" id="PF00017">
    <property type="entry name" value="SH2"/>
    <property type="match status" value="1"/>
</dbReference>
<dbReference type="Gene3D" id="2.60.40.1110">
    <property type="match status" value="1"/>
</dbReference>
<proteinExistence type="predicted"/>
<reference evidence="7" key="3">
    <citation type="submission" date="2022-06" db="UniProtKB">
        <authorList>
            <consortium name="EnsemblMetazoa"/>
        </authorList>
    </citation>
    <scope>IDENTIFICATION</scope>
</reference>
<reference evidence="8" key="1">
    <citation type="journal article" date="2020" name="PLoS Negl. Trop. Dis.">
        <title>High-quality nuclear genome for Sarcoptes scabiei-A critical resource for a neglected parasite.</title>
        <authorList>
            <person name="Korhonen P.K."/>
            <person name="Gasser R.B."/>
            <person name="Ma G."/>
            <person name="Wang T."/>
            <person name="Stroehlein A.J."/>
            <person name="Young N.D."/>
            <person name="Ang C.S."/>
            <person name="Fernando D.D."/>
            <person name="Lu H.C."/>
            <person name="Taylor S."/>
            <person name="Reynolds S.L."/>
            <person name="Mofiz E."/>
            <person name="Najaraj S.H."/>
            <person name="Gowda H."/>
            <person name="Madugundu A."/>
            <person name="Renuse S."/>
            <person name="Holt D."/>
            <person name="Pandey A."/>
            <person name="Papenfuss A.T."/>
            <person name="Fischer K."/>
        </authorList>
    </citation>
    <scope>NUCLEOTIDE SEQUENCE [LARGE SCALE GENOMIC DNA]</scope>
</reference>
<dbReference type="InterPro" id="IPR051484">
    <property type="entry name" value="Tensin_PTEN_phosphatase"/>
</dbReference>
<dbReference type="PROSITE" id="PS51182">
    <property type="entry name" value="C2_TENSIN"/>
    <property type="match status" value="1"/>
</dbReference>
<feature type="domain" description="C2 tensin-type" evidence="5">
    <location>
        <begin position="509"/>
        <end position="638"/>
    </location>
</feature>
<organism evidence="6">
    <name type="scientific">Sarcoptes scabiei</name>
    <name type="common">Itch mite</name>
    <name type="synonym">Acarus scabiei</name>
    <dbReference type="NCBI Taxonomy" id="52283"/>
    <lineage>
        <taxon>Eukaryota</taxon>
        <taxon>Metazoa</taxon>
        <taxon>Ecdysozoa</taxon>
        <taxon>Arthropoda</taxon>
        <taxon>Chelicerata</taxon>
        <taxon>Arachnida</taxon>
        <taxon>Acari</taxon>
        <taxon>Acariformes</taxon>
        <taxon>Sarcoptiformes</taxon>
        <taxon>Astigmata</taxon>
        <taxon>Psoroptidia</taxon>
        <taxon>Sarcoptoidea</taxon>
        <taxon>Sarcoptidae</taxon>
        <taxon>Sarcoptinae</taxon>
        <taxon>Sarcoptes</taxon>
    </lineage>
</organism>
<dbReference type="InterPro" id="IPR033929">
    <property type="entry name" value="Tensin_PTB"/>
</dbReference>
<dbReference type="InterPro" id="IPR011993">
    <property type="entry name" value="PH-like_dom_sf"/>
</dbReference>
<keyword evidence="1 2" id="KW-0727">SH2 domain</keyword>
<dbReference type="EnsemblMetazoa" id="SSS_4781s_mrna">
    <property type="protein sequence ID" value="KAF7489455.1"/>
    <property type="gene ID" value="SSS_4781"/>
</dbReference>
<dbReference type="Pfam" id="PF08416">
    <property type="entry name" value="PTB"/>
    <property type="match status" value="1"/>
</dbReference>
<keyword evidence="8" id="KW-1185">Reference proteome</keyword>
<evidence type="ECO:0000313" key="8">
    <source>
        <dbReference type="Proteomes" id="UP000070412"/>
    </source>
</evidence>
<dbReference type="PANTHER" id="PTHR45734:SF10">
    <property type="entry name" value="BLISTERY, ISOFORM A"/>
    <property type="match status" value="1"/>
</dbReference>
<dbReference type="CDD" id="cd01213">
    <property type="entry name" value="PTB_tensin"/>
    <property type="match status" value="1"/>
</dbReference>
<dbReference type="Proteomes" id="UP000070412">
    <property type="component" value="Unassembled WGS sequence"/>
</dbReference>
<evidence type="ECO:0000256" key="2">
    <source>
        <dbReference type="PROSITE-ProRule" id="PRU00191"/>
    </source>
</evidence>
<dbReference type="AlphaFoldDB" id="A0A834R4A4"/>
<reference evidence="6" key="2">
    <citation type="submission" date="2020-01" db="EMBL/GenBank/DDBJ databases">
        <authorList>
            <person name="Korhonen P.K.K."/>
            <person name="Guangxu M.G."/>
            <person name="Wang T.W."/>
            <person name="Stroehlein A.J.S."/>
            <person name="Young N.D."/>
            <person name="Ang C.-S.A."/>
            <person name="Fernando D.W.F."/>
            <person name="Lu H.L."/>
            <person name="Taylor S.T."/>
            <person name="Ehtesham M.E.M."/>
            <person name="Najaraj S.H.N."/>
            <person name="Harsha G.H.G."/>
            <person name="Madugundu A.M."/>
            <person name="Renuse S.R."/>
            <person name="Holt D.H."/>
            <person name="Pandey A.P."/>
            <person name="Papenfuss A.P."/>
            <person name="Gasser R.B.G."/>
            <person name="Fischer K.F."/>
        </authorList>
    </citation>
    <scope>NUCLEOTIDE SEQUENCE</scope>
    <source>
        <strain evidence="6">SSS_KF_BRIS2020</strain>
    </source>
</reference>
<dbReference type="SUPFAM" id="SSF49562">
    <property type="entry name" value="C2 domain (Calcium/lipid-binding domain, CaLB)"/>
    <property type="match status" value="1"/>
</dbReference>
<dbReference type="SMART" id="SM01326">
    <property type="entry name" value="PTEN_C2"/>
    <property type="match status" value="1"/>
</dbReference>
<dbReference type="InterPro" id="IPR029021">
    <property type="entry name" value="Prot-tyrosine_phosphatase-like"/>
</dbReference>
<protein>
    <submittedName>
        <fullName evidence="6">Tensin-2</fullName>
    </submittedName>
</protein>
<feature type="compositionally biased region" description="Polar residues" evidence="3">
    <location>
        <begin position="713"/>
        <end position="726"/>
    </location>
</feature>
<sequence length="1266" mass="147352">MVFLDCWKQIKPKPIFNTSKDNNNYMSYNEKLKRKKIDNLFSDQQRNLRCQTEPLEHQHYHPSSPLLIWRNHIRRPPTPSCQCSCHHHCDVIGERSSGDDKIKPCLANISTNDYYSTLSTSNDYTNLCIYDNLFKPITTNDNDNFSQQHHSDCLTQTNEISNHHQSNLLLPPHPPPPSSSSISSTLILEYEIEKQIKSLLKTQSKHSNQSNLSPNFFDYKFHLDCFNSLKSVNGSLDDCRDDIDKKIEYYRKDFSPLKKTSTANENQQLTRTKTNTQKSPLAVDRFKLHPRSYDWRSQFCNNHRIYQNRRKAICELFLLQFDPFKVAAMDLLKVNSKLIVFSLIDIFTKLSPNKMLENYLKRLEEEHNNLSNVAIFNLSEPLRVIGKSSSSFFHDDLKIRIEEFGWPEKLAPSLECLCSLCKSIDHWLNKDRHKNIVILYSRRDLSRAALAIAVFLHYVRICLPDDDYFDFETMFHYFRNHLETYLNQSQKRFIYYFKNLLNGDIRINVKKYYLNQIVLKKMPNFNGKGFCRPFIKIYQGFDLIYSSDIYDIDEKFIKIWDFIIFNIEPPLKLRGEILIEFYHHVTSPFSQIKMFSFQFHTGTFNDNRWMFSKDEIDIVAYDRRFDKETSVEFLLNEARISLVQNVRLISELNFTKTNSYENFFIYQSPTKNVYHTKGPLDGSLYATVAKKLIPNHQKPEAIIADNQIEVTQTSQRKTYSRSSPPEANSKKNNEDMLDELLSEIFSEIQSFPDSISMNFNNMISPNVNSVFDEVDSIDSKLETNGDISYIDEEDEVTLIDEQKQFIHGENHQEDSIIVNHQKEFIENKNPQKENSSTLLTTDLDDYDNVESMKWLEKQQAKLRNKRNNKEYIEKRLIAELKNTIKHQNDSNDSDSLPAPEIPPRTSSRNLIKSDLILKNNVDDDNDDNEDIVLFFSKSNDQIDENDDQLSTVSSLMDLSSLSPPNIRSSTPSFPVRRLSPKLSSIPEYDKSSQFNKNTGPLFIKDTSSFWYKPTISREEVIKLLHDKPCGSFLIRDSNSFANAYGLAVKVDIKDMVRPDSDPIRHFLIESTNKGVQIKGCVEEPVFSSLSALVYQHSITRISLPTTLLIPSSDLIDNNRENYLKRFYDNGAACNVLYFTCVDVESLSGPMAIKKIIDNLVTHQNRINPTIVHFKASIKGITLTDNSHRLFFRKHFTLKSILHCSLDPDNRSWLYRTRHFEIRSSLFGFVAQKRSTSNENICLLFGHYESDQPSHAIVDFVNKLLNS</sequence>
<dbReference type="Gene3D" id="2.30.29.30">
    <property type="entry name" value="Pleckstrin-homology domain (PH domain)/Phosphotyrosine-binding domain (PTB)"/>
    <property type="match status" value="1"/>
</dbReference>
<evidence type="ECO:0000259" key="4">
    <source>
        <dbReference type="PROSITE" id="PS50001"/>
    </source>
</evidence>
<dbReference type="InterPro" id="IPR014020">
    <property type="entry name" value="Tensin_C2-dom"/>
</dbReference>
<dbReference type="InterPro" id="IPR000980">
    <property type="entry name" value="SH2"/>
</dbReference>
<dbReference type="Pfam" id="PF10409">
    <property type="entry name" value="PTEN_C2"/>
    <property type="match status" value="1"/>
</dbReference>
<dbReference type="Gene3D" id="3.90.190.10">
    <property type="entry name" value="Protein tyrosine phosphatase superfamily"/>
    <property type="match status" value="1"/>
</dbReference>
<dbReference type="SMART" id="SM00252">
    <property type="entry name" value="SH2"/>
    <property type="match status" value="1"/>
</dbReference>
<dbReference type="GO" id="GO:0005925">
    <property type="term" value="C:focal adhesion"/>
    <property type="evidence" value="ECO:0007669"/>
    <property type="project" value="TreeGrafter"/>
</dbReference>
<evidence type="ECO:0000256" key="3">
    <source>
        <dbReference type="SAM" id="MobiDB-lite"/>
    </source>
</evidence>
<gene>
    <name evidence="6" type="ORF">SSS_4781</name>
</gene>
<accession>A0A834R4A4</accession>
<feature type="region of interest" description="Disordered" evidence="3">
    <location>
        <begin position="884"/>
        <end position="907"/>
    </location>
</feature>
<feature type="region of interest" description="Disordered" evidence="3">
    <location>
        <begin position="713"/>
        <end position="732"/>
    </location>
</feature>
<evidence type="ECO:0000313" key="6">
    <source>
        <dbReference type="EMBL" id="KAF7489455.1"/>
    </source>
</evidence>
<dbReference type="PROSITE" id="PS50001">
    <property type="entry name" value="SH2"/>
    <property type="match status" value="1"/>
</dbReference>
<dbReference type="EMBL" id="WVUK01000065">
    <property type="protein sequence ID" value="KAF7489455.1"/>
    <property type="molecule type" value="Genomic_DNA"/>
</dbReference>
<dbReference type="SUPFAM" id="SSF52799">
    <property type="entry name" value="(Phosphotyrosine protein) phosphatases II"/>
    <property type="match status" value="1"/>
</dbReference>
<dbReference type="InterPro" id="IPR013625">
    <property type="entry name" value="PTB"/>
</dbReference>
<dbReference type="PANTHER" id="PTHR45734">
    <property type="entry name" value="TENSIN"/>
    <property type="match status" value="1"/>
</dbReference>
<evidence type="ECO:0000313" key="7">
    <source>
        <dbReference type="EnsemblMetazoa" id="KAF7489455.1"/>
    </source>
</evidence>
<dbReference type="SUPFAM" id="SSF50729">
    <property type="entry name" value="PH domain-like"/>
    <property type="match status" value="1"/>
</dbReference>
<dbReference type="InterPro" id="IPR035892">
    <property type="entry name" value="C2_domain_sf"/>
</dbReference>
<feature type="domain" description="SH2" evidence="4">
    <location>
        <begin position="1010"/>
        <end position="1111"/>
    </location>
</feature>
<dbReference type="Gene3D" id="3.30.505.10">
    <property type="entry name" value="SH2 domain"/>
    <property type="match status" value="1"/>
</dbReference>
<evidence type="ECO:0000259" key="5">
    <source>
        <dbReference type="PROSITE" id="PS51182"/>
    </source>
</evidence>
<evidence type="ECO:0000256" key="1">
    <source>
        <dbReference type="ARBA" id="ARBA00022999"/>
    </source>
</evidence>
<dbReference type="SUPFAM" id="SSF55550">
    <property type="entry name" value="SH2 domain"/>
    <property type="match status" value="1"/>
</dbReference>
<dbReference type="OrthoDB" id="6273691at2759"/>
<name>A0A834R4A4_SARSC</name>